<dbReference type="AlphaFoldDB" id="A0A195CGP1"/>
<dbReference type="EMBL" id="KQ977791">
    <property type="protein sequence ID" value="KYM99889.1"/>
    <property type="molecule type" value="Genomic_DNA"/>
</dbReference>
<feature type="region of interest" description="Disordered" evidence="1">
    <location>
        <begin position="22"/>
        <end position="43"/>
    </location>
</feature>
<gene>
    <name evidence="2" type="ORF">ALC62_09510</name>
</gene>
<sequence length="138" mass="15134">GTLDTKPSIELVVVAIARGSTARSAKQKSGRGNGGSFTRPNSSTRECRNIEVTLVRPLEISRTNFTKWGQKVSLQSCSMALKVLRPVRKICTKECNPNLNMNRSEGSFNELVAEDTALRRVSIVTDSLSLGSWTSTEF</sequence>
<name>A0A195CGP1_9HYME</name>
<keyword evidence="3" id="KW-1185">Reference proteome</keyword>
<feature type="non-terminal residue" evidence="2">
    <location>
        <position position="1"/>
    </location>
</feature>
<protein>
    <submittedName>
        <fullName evidence="2">Uncharacterized protein</fullName>
    </submittedName>
</protein>
<proteinExistence type="predicted"/>
<dbReference type="Proteomes" id="UP000078542">
    <property type="component" value="Unassembled WGS sequence"/>
</dbReference>
<evidence type="ECO:0000256" key="1">
    <source>
        <dbReference type="SAM" id="MobiDB-lite"/>
    </source>
</evidence>
<reference evidence="2 3" key="1">
    <citation type="submission" date="2016-03" db="EMBL/GenBank/DDBJ databases">
        <title>Cyphomyrmex costatus WGS genome.</title>
        <authorList>
            <person name="Nygaard S."/>
            <person name="Hu H."/>
            <person name="Boomsma J."/>
            <person name="Zhang G."/>
        </authorList>
    </citation>
    <scope>NUCLEOTIDE SEQUENCE [LARGE SCALE GENOMIC DNA]</scope>
    <source>
        <strain evidence="2">MS0001</strain>
        <tissue evidence="2">Whole body</tissue>
    </source>
</reference>
<organism evidence="2 3">
    <name type="scientific">Cyphomyrmex costatus</name>
    <dbReference type="NCBI Taxonomy" id="456900"/>
    <lineage>
        <taxon>Eukaryota</taxon>
        <taxon>Metazoa</taxon>
        <taxon>Ecdysozoa</taxon>
        <taxon>Arthropoda</taxon>
        <taxon>Hexapoda</taxon>
        <taxon>Insecta</taxon>
        <taxon>Pterygota</taxon>
        <taxon>Neoptera</taxon>
        <taxon>Endopterygota</taxon>
        <taxon>Hymenoptera</taxon>
        <taxon>Apocrita</taxon>
        <taxon>Aculeata</taxon>
        <taxon>Formicoidea</taxon>
        <taxon>Formicidae</taxon>
        <taxon>Myrmicinae</taxon>
        <taxon>Cyphomyrmex</taxon>
    </lineage>
</organism>
<accession>A0A195CGP1</accession>
<evidence type="ECO:0000313" key="2">
    <source>
        <dbReference type="EMBL" id="KYM99889.1"/>
    </source>
</evidence>
<evidence type="ECO:0000313" key="3">
    <source>
        <dbReference type="Proteomes" id="UP000078542"/>
    </source>
</evidence>